<evidence type="ECO:0000256" key="2">
    <source>
        <dbReference type="ARBA" id="ARBA00004651"/>
    </source>
</evidence>
<sequence>MKSLWNNFKVAFAMFSKIPMPRADWTKENMKYMFCFFPFIGTVIGVLTVAVAYAGRRFGYQPGFVTALLVLVPVFVTGGIHVDGLLDTSDALSSWQERSRRLEILKDSHAGAFAVITAAVYFVTWYGAYDQLYTSENMEAIAIMSLGFMVSRCLSGIGVIVFPKAKSDGTVAEFSRNSSDVISRNVLIVYLILLAAVMIWIEPVWGIAAFAGALVIFGYYHHTAMKYFGGTTGDLSGFFLCICEAGMAVILAVVSNLFIR</sequence>
<dbReference type="GO" id="GO:0009236">
    <property type="term" value="P:cobalamin biosynthetic process"/>
    <property type="evidence" value="ECO:0007669"/>
    <property type="project" value="UniProtKB-UniRule"/>
</dbReference>
<name>A0A844GEQ2_9FIRM</name>
<comment type="catalytic activity">
    <reaction evidence="18 19">
        <text>alpha-ribazole 5'-phosphate + adenosylcob(III)inamide-GDP = adenosylcob(III)alamin 5'-phosphate + GMP + H(+)</text>
        <dbReference type="Rhea" id="RHEA:23560"/>
        <dbReference type="ChEBI" id="CHEBI:15378"/>
        <dbReference type="ChEBI" id="CHEBI:57918"/>
        <dbReference type="ChEBI" id="CHEBI:58115"/>
        <dbReference type="ChEBI" id="CHEBI:60487"/>
        <dbReference type="ChEBI" id="CHEBI:60493"/>
        <dbReference type="EC" id="2.7.8.26"/>
    </reaction>
</comment>
<dbReference type="GO" id="GO:0005886">
    <property type="term" value="C:plasma membrane"/>
    <property type="evidence" value="ECO:0007669"/>
    <property type="project" value="UniProtKB-SubCell"/>
</dbReference>
<evidence type="ECO:0000256" key="19">
    <source>
        <dbReference type="HAMAP-Rule" id="MF_00719"/>
    </source>
</evidence>
<feature type="transmembrane region" description="Helical" evidence="19">
    <location>
        <begin position="237"/>
        <end position="259"/>
    </location>
</feature>
<dbReference type="PANTHER" id="PTHR34148:SF1">
    <property type="entry name" value="ADENOSYLCOBINAMIDE-GDP RIBAZOLETRANSFERASE"/>
    <property type="match status" value="1"/>
</dbReference>
<keyword evidence="10 19" id="KW-0812">Transmembrane</keyword>
<dbReference type="UniPathway" id="UPA00148">
    <property type="reaction ID" value="UER00238"/>
</dbReference>
<evidence type="ECO:0000256" key="9">
    <source>
        <dbReference type="ARBA" id="ARBA00022679"/>
    </source>
</evidence>
<evidence type="ECO:0000256" key="5">
    <source>
        <dbReference type="ARBA" id="ARBA00013200"/>
    </source>
</evidence>
<keyword evidence="9 19" id="KW-0808">Transferase</keyword>
<evidence type="ECO:0000256" key="14">
    <source>
        <dbReference type="ARBA" id="ARBA00025228"/>
    </source>
</evidence>
<comment type="function">
    <text evidence="14 19">Joins adenosylcobinamide-GDP and alpha-ribazole to generate adenosylcobalamin (Ado-cobalamin). Also synthesizes adenosylcobalamin 5'-phosphate from adenosylcobinamide-GDP and alpha-ribazole 5'-phosphate.</text>
</comment>
<comment type="similarity">
    <text evidence="4 19">Belongs to the CobS family.</text>
</comment>
<comment type="cofactor">
    <cofactor evidence="1 19">
        <name>Mg(2+)</name>
        <dbReference type="ChEBI" id="CHEBI:18420"/>
    </cofactor>
</comment>
<evidence type="ECO:0000313" key="21">
    <source>
        <dbReference type="Proteomes" id="UP000437824"/>
    </source>
</evidence>
<keyword evidence="11 19" id="KW-0460">Magnesium</keyword>
<dbReference type="GO" id="GO:0051073">
    <property type="term" value="F:adenosylcobinamide-GDP ribazoletransferase activity"/>
    <property type="evidence" value="ECO:0007669"/>
    <property type="project" value="UniProtKB-UniRule"/>
</dbReference>
<dbReference type="GO" id="GO:0008818">
    <property type="term" value="F:cobalamin 5'-phosphate synthase activity"/>
    <property type="evidence" value="ECO:0007669"/>
    <property type="project" value="UniProtKB-UniRule"/>
</dbReference>
<comment type="caution">
    <text evidence="20">The sequence shown here is derived from an EMBL/GenBank/DDBJ whole genome shotgun (WGS) entry which is preliminary data.</text>
</comment>
<feature type="transmembrane region" description="Helical" evidence="19">
    <location>
        <begin position="207"/>
        <end position="225"/>
    </location>
</feature>
<organism evidence="20 21">
    <name type="scientific">Blautia luti DSM 14534 = JCM 17040</name>
    <dbReference type="NCBI Taxonomy" id="649762"/>
    <lineage>
        <taxon>Bacteria</taxon>
        <taxon>Bacillati</taxon>
        <taxon>Bacillota</taxon>
        <taxon>Clostridia</taxon>
        <taxon>Lachnospirales</taxon>
        <taxon>Lachnospiraceae</taxon>
        <taxon>Blautia</taxon>
    </lineage>
</organism>
<evidence type="ECO:0000256" key="10">
    <source>
        <dbReference type="ARBA" id="ARBA00022692"/>
    </source>
</evidence>
<evidence type="ECO:0000256" key="1">
    <source>
        <dbReference type="ARBA" id="ARBA00001946"/>
    </source>
</evidence>
<evidence type="ECO:0000256" key="16">
    <source>
        <dbReference type="ARBA" id="ARBA00032853"/>
    </source>
</evidence>
<keyword evidence="12 19" id="KW-1133">Transmembrane helix</keyword>
<proteinExistence type="inferred from homology"/>
<evidence type="ECO:0000256" key="15">
    <source>
        <dbReference type="ARBA" id="ARBA00032605"/>
    </source>
</evidence>
<evidence type="ECO:0000256" key="3">
    <source>
        <dbReference type="ARBA" id="ARBA00004663"/>
    </source>
</evidence>
<dbReference type="AlphaFoldDB" id="A0A844GEQ2"/>
<evidence type="ECO:0000256" key="18">
    <source>
        <dbReference type="ARBA" id="ARBA00049504"/>
    </source>
</evidence>
<comment type="subcellular location">
    <subcellularLocation>
        <location evidence="2 19">Cell membrane</location>
        <topology evidence="2 19">Multi-pass membrane protein</topology>
    </subcellularLocation>
</comment>
<gene>
    <name evidence="19" type="primary">cobS</name>
    <name evidence="20" type="ORF">GKZ57_04155</name>
</gene>
<accession>A0A844GEQ2</accession>
<comment type="pathway">
    <text evidence="3 19">Cofactor biosynthesis; adenosylcobalamin biosynthesis; adenosylcobalamin from cob(II)yrinate a,c-diamide: step 7/7.</text>
</comment>
<evidence type="ECO:0000256" key="11">
    <source>
        <dbReference type="ARBA" id="ARBA00022842"/>
    </source>
</evidence>
<dbReference type="RefSeq" id="WP_118508826.1">
    <property type="nucleotide sequence ID" value="NZ_WMBC01000002.1"/>
</dbReference>
<comment type="catalytic activity">
    <reaction evidence="17 19">
        <text>alpha-ribazole + adenosylcob(III)inamide-GDP = adenosylcob(III)alamin + GMP + H(+)</text>
        <dbReference type="Rhea" id="RHEA:16049"/>
        <dbReference type="ChEBI" id="CHEBI:10329"/>
        <dbReference type="ChEBI" id="CHEBI:15378"/>
        <dbReference type="ChEBI" id="CHEBI:18408"/>
        <dbReference type="ChEBI" id="CHEBI:58115"/>
        <dbReference type="ChEBI" id="CHEBI:60487"/>
        <dbReference type="EC" id="2.7.8.26"/>
    </reaction>
</comment>
<feature type="transmembrane region" description="Helical" evidence="19">
    <location>
        <begin position="64"/>
        <end position="86"/>
    </location>
</feature>
<evidence type="ECO:0000256" key="13">
    <source>
        <dbReference type="ARBA" id="ARBA00023136"/>
    </source>
</evidence>
<evidence type="ECO:0000256" key="17">
    <source>
        <dbReference type="ARBA" id="ARBA00048623"/>
    </source>
</evidence>
<protein>
    <recommendedName>
        <fullName evidence="6 19">Adenosylcobinamide-GDP ribazoletransferase</fullName>
        <ecNumber evidence="5 19">2.7.8.26</ecNumber>
    </recommendedName>
    <alternativeName>
        <fullName evidence="16 19">Cobalamin synthase</fullName>
    </alternativeName>
    <alternativeName>
        <fullName evidence="15 19">Cobalamin-5'-phosphate synthase</fullName>
    </alternativeName>
</protein>
<evidence type="ECO:0000256" key="6">
    <source>
        <dbReference type="ARBA" id="ARBA00015850"/>
    </source>
</evidence>
<evidence type="ECO:0000256" key="8">
    <source>
        <dbReference type="ARBA" id="ARBA00022573"/>
    </source>
</evidence>
<dbReference type="InterPro" id="IPR003805">
    <property type="entry name" value="CobS"/>
</dbReference>
<keyword evidence="7 19" id="KW-1003">Cell membrane</keyword>
<evidence type="ECO:0000256" key="7">
    <source>
        <dbReference type="ARBA" id="ARBA00022475"/>
    </source>
</evidence>
<evidence type="ECO:0000256" key="4">
    <source>
        <dbReference type="ARBA" id="ARBA00010561"/>
    </source>
</evidence>
<dbReference type="Proteomes" id="UP000437824">
    <property type="component" value="Unassembled WGS sequence"/>
</dbReference>
<dbReference type="EMBL" id="WMBC01000002">
    <property type="protein sequence ID" value="MTD60473.1"/>
    <property type="molecule type" value="Genomic_DNA"/>
</dbReference>
<keyword evidence="8 19" id="KW-0169">Cobalamin biosynthesis</keyword>
<feature type="transmembrane region" description="Helical" evidence="19">
    <location>
        <begin position="107"/>
        <end position="128"/>
    </location>
</feature>
<evidence type="ECO:0000256" key="12">
    <source>
        <dbReference type="ARBA" id="ARBA00022989"/>
    </source>
</evidence>
<dbReference type="HAMAP" id="MF_00719">
    <property type="entry name" value="CobS"/>
    <property type="match status" value="1"/>
</dbReference>
<keyword evidence="13 19" id="KW-0472">Membrane</keyword>
<dbReference type="EC" id="2.7.8.26" evidence="5 19"/>
<reference evidence="20 21" key="1">
    <citation type="submission" date="2019-11" db="EMBL/GenBank/DDBJ databases">
        <title>Draft genome sequence of Blautia luti DSM 14534T, isolated from human stool.</title>
        <authorList>
            <person name="Ortiz R."/>
            <person name="Melis-Arcos F."/>
            <person name="Covarrubias P."/>
            <person name="Cardenas J.P."/>
            <person name="Perez-Donoso J."/>
            <person name="Almonacid D."/>
        </authorList>
    </citation>
    <scope>NUCLEOTIDE SEQUENCE [LARGE SCALE GENOMIC DNA]</scope>
    <source>
        <strain evidence="20 21">DSM 14534</strain>
    </source>
</reference>
<evidence type="ECO:0000313" key="20">
    <source>
        <dbReference type="EMBL" id="MTD60473.1"/>
    </source>
</evidence>
<dbReference type="PANTHER" id="PTHR34148">
    <property type="entry name" value="ADENOSYLCOBINAMIDE-GDP RIBAZOLETRANSFERASE"/>
    <property type="match status" value="1"/>
</dbReference>
<dbReference type="Pfam" id="PF02654">
    <property type="entry name" value="CobS"/>
    <property type="match status" value="1"/>
</dbReference>
<feature type="transmembrane region" description="Helical" evidence="19">
    <location>
        <begin position="140"/>
        <end position="162"/>
    </location>
</feature>